<evidence type="ECO:0000313" key="9">
    <source>
        <dbReference type="EMBL" id="SJN17743.1"/>
    </source>
</evidence>
<dbReference type="InterPro" id="IPR036046">
    <property type="entry name" value="Acylphosphatase-like_dom_sf"/>
</dbReference>
<dbReference type="Proteomes" id="UP000196320">
    <property type="component" value="Unassembled WGS sequence"/>
</dbReference>
<evidence type="ECO:0000256" key="5">
    <source>
        <dbReference type="PROSITE-ProRule" id="PRU00520"/>
    </source>
</evidence>
<evidence type="ECO:0000256" key="6">
    <source>
        <dbReference type="RuleBase" id="RU000553"/>
    </source>
</evidence>
<feature type="domain" description="Acylphosphatase-like" evidence="8">
    <location>
        <begin position="3"/>
        <end position="89"/>
    </location>
</feature>
<evidence type="ECO:0000313" key="10">
    <source>
        <dbReference type="Proteomes" id="UP000196320"/>
    </source>
</evidence>
<reference evidence="9 10" key="1">
    <citation type="submission" date="2017-02" db="EMBL/GenBank/DDBJ databases">
        <authorList>
            <person name="Peterson S.W."/>
        </authorList>
    </citation>
    <scope>NUCLEOTIDE SEQUENCE [LARGE SCALE GENOMIC DNA]</scope>
    <source>
        <strain evidence="9 10">B Mb 05.01</strain>
    </source>
</reference>
<dbReference type="PROSITE" id="PS51160">
    <property type="entry name" value="ACYLPHOSPHATASE_3"/>
    <property type="match status" value="1"/>
</dbReference>
<dbReference type="RefSeq" id="WP_087129690.1">
    <property type="nucleotide sequence ID" value="NZ_FUKO01000006.1"/>
</dbReference>
<feature type="active site" evidence="5">
    <location>
        <position position="18"/>
    </location>
</feature>
<dbReference type="InterPro" id="IPR020456">
    <property type="entry name" value="Acylphosphatase"/>
</dbReference>
<accession>A0A1R4IEJ9</accession>
<feature type="active site" evidence="5">
    <location>
        <position position="36"/>
    </location>
</feature>
<keyword evidence="5 6" id="KW-0378">Hydrolase</keyword>
<dbReference type="OrthoDB" id="3182027at2"/>
<name>A0A1R4IEJ9_9MICO</name>
<dbReference type="InterPro" id="IPR017968">
    <property type="entry name" value="Acylphosphatase_CS"/>
</dbReference>
<dbReference type="PROSITE" id="PS00150">
    <property type="entry name" value="ACYLPHOSPHATASE_1"/>
    <property type="match status" value="1"/>
</dbReference>
<dbReference type="SUPFAM" id="SSF54975">
    <property type="entry name" value="Acylphosphatase/BLUF domain-like"/>
    <property type="match status" value="1"/>
</dbReference>
<organism evidence="9 10">
    <name type="scientific">Microbacterium esteraromaticum</name>
    <dbReference type="NCBI Taxonomy" id="57043"/>
    <lineage>
        <taxon>Bacteria</taxon>
        <taxon>Bacillati</taxon>
        <taxon>Actinomycetota</taxon>
        <taxon>Actinomycetes</taxon>
        <taxon>Micrococcales</taxon>
        <taxon>Microbacteriaceae</taxon>
        <taxon>Microbacterium</taxon>
    </lineage>
</organism>
<evidence type="ECO:0000259" key="8">
    <source>
        <dbReference type="PROSITE" id="PS51160"/>
    </source>
</evidence>
<keyword evidence="10" id="KW-1185">Reference proteome</keyword>
<dbReference type="GO" id="GO:0003998">
    <property type="term" value="F:acylphosphatase activity"/>
    <property type="evidence" value="ECO:0007669"/>
    <property type="project" value="UniProtKB-EC"/>
</dbReference>
<evidence type="ECO:0000256" key="1">
    <source>
        <dbReference type="ARBA" id="ARBA00005614"/>
    </source>
</evidence>
<dbReference type="InterPro" id="IPR001792">
    <property type="entry name" value="Acylphosphatase-like_dom"/>
</dbReference>
<dbReference type="PANTHER" id="PTHR47268">
    <property type="entry name" value="ACYLPHOSPHATASE"/>
    <property type="match status" value="1"/>
</dbReference>
<proteinExistence type="inferred from homology"/>
<dbReference type="EMBL" id="FUKO01000006">
    <property type="protein sequence ID" value="SJN17743.1"/>
    <property type="molecule type" value="Genomic_DNA"/>
</dbReference>
<dbReference type="Gene3D" id="3.30.70.100">
    <property type="match status" value="1"/>
</dbReference>
<comment type="catalytic activity">
    <reaction evidence="4 5 6">
        <text>an acyl phosphate + H2O = a carboxylate + phosphate + H(+)</text>
        <dbReference type="Rhea" id="RHEA:14965"/>
        <dbReference type="ChEBI" id="CHEBI:15377"/>
        <dbReference type="ChEBI" id="CHEBI:15378"/>
        <dbReference type="ChEBI" id="CHEBI:29067"/>
        <dbReference type="ChEBI" id="CHEBI:43474"/>
        <dbReference type="ChEBI" id="CHEBI:59918"/>
        <dbReference type="EC" id="3.6.1.7"/>
    </reaction>
</comment>
<protein>
    <recommendedName>
        <fullName evidence="3 5">Acylphosphatase</fullName>
        <ecNumber evidence="2 5">3.6.1.7</ecNumber>
    </recommendedName>
</protein>
<evidence type="ECO:0000256" key="2">
    <source>
        <dbReference type="ARBA" id="ARBA00012150"/>
    </source>
</evidence>
<dbReference type="PRINTS" id="PR00112">
    <property type="entry name" value="ACYLPHPHTASE"/>
</dbReference>
<dbReference type="Pfam" id="PF00708">
    <property type="entry name" value="Acylphosphatase"/>
    <property type="match status" value="1"/>
</dbReference>
<gene>
    <name evidence="9" type="ORF">FM104_01470</name>
</gene>
<evidence type="ECO:0000256" key="3">
    <source>
        <dbReference type="ARBA" id="ARBA00015991"/>
    </source>
</evidence>
<dbReference type="AlphaFoldDB" id="A0A1R4IEJ9"/>
<sequence>MRAVHVVVRGRVQGVGFRWFTREAANAHGVTGWVRNLPDGSVEALLCGADAEVDAVLAKLRTGPPFAHVDDVGVSDAEDSQLREFEIRR</sequence>
<evidence type="ECO:0000256" key="7">
    <source>
        <dbReference type="RuleBase" id="RU004168"/>
    </source>
</evidence>
<dbReference type="PROSITE" id="PS00151">
    <property type="entry name" value="ACYLPHOSPHATASE_2"/>
    <property type="match status" value="1"/>
</dbReference>
<evidence type="ECO:0000256" key="4">
    <source>
        <dbReference type="ARBA" id="ARBA00047645"/>
    </source>
</evidence>
<comment type="similarity">
    <text evidence="1 7">Belongs to the acylphosphatase family.</text>
</comment>
<dbReference type="PANTHER" id="PTHR47268:SF4">
    <property type="entry name" value="ACYLPHOSPHATASE"/>
    <property type="match status" value="1"/>
</dbReference>
<dbReference type="EC" id="3.6.1.7" evidence="2 5"/>